<proteinExistence type="predicted"/>
<evidence type="ECO:0000259" key="6">
    <source>
        <dbReference type="Pfam" id="PF04069"/>
    </source>
</evidence>
<keyword evidence="4" id="KW-0472">Membrane</keyword>
<dbReference type="SUPFAM" id="SSF53850">
    <property type="entry name" value="Periplasmic binding protein-like II"/>
    <property type="match status" value="1"/>
</dbReference>
<comment type="subcellular location">
    <subcellularLocation>
        <location evidence="1">Cell membrane</location>
    </subcellularLocation>
</comment>
<dbReference type="GO" id="GO:0005275">
    <property type="term" value="F:amine transmembrane transporter activity"/>
    <property type="evidence" value="ECO:0007669"/>
    <property type="project" value="TreeGrafter"/>
</dbReference>
<dbReference type="GO" id="GO:0043190">
    <property type="term" value="C:ATP-binding cassette (ABC) transporter complex"/>
    <property type="evidence" value="ECO:0007669"/>
    <property type="project" value="InterPro"/>
</dbReference>
<dbReference type="EMBL" id="SMAJ01000001">
    <property type="protein sequence ID" value="TCT10927.1"/>
    <property type="molecule type" value="Genomic_DNA"/>
</dbReference>
<dbReference type="InterPro" id="IPR007210">
    <property type="entry name" value="ABC_Gly_betaine_transp_sub-bd"/>
</dbReference>
<dbReference type="OrthoDB" id="9787902at2"/>
<evidence type="ECO:0000256" key="5">
    <source>
        <dbReference type="SAM" id="SignalP"/>
    </source>
</evidence>
<dbReference type="GO" id="GO:0015226">
    <property type="term" value="F:carnitine transmembrane transporter activity"/>
    <property type="evidence" value="ECO:0007669"/>
    <property type="project" value="TreeGrafter"/>
</dbReference>
<dbReference type="CDD" id="cd13639">
    <property type="entry name" value="PBP2_OpuAC_like"/>
    <property type="match status" value="1"/>
</dbReference>
<feature type="chain" id="PRO_5020903701" evidence="5">
    <location>
        <begin position="25"/>
        <end position="284"/>
    </location>
</feature>
<dbReference type="GO" id="GO:0015871">
    <property type="term" value="P:choline transport"/>
    <property type="evidence" value="ECO:0007669"/>
    <property type="project" value="TreeGrafter"/>
</dbReference>
<dbReference type="Proteomes" id="UP000295525">
    <property type="component" value="Unassembled WGS sequence"/>
</dbReference>
<dbReference type="AlphaFoldDB" id="A0A4R3MFB2"/>
<dbReference type="PANTHER" id="PTHR47737">
    <property type="entry name" value="GLYCINE BETAINE/PROLINE BETAINE TRANSPORT SYSTEM PERMEASE PROTEIN PROW"/>
    <property type="match status" value="1"/>
</dbReference>
<dbReference type="Gene3D" id="3.40.190.100">
    <property type="entry name" value="Glycine betaine-binding periplasmic protein, domain 2"/>
    <property type="match status" value="1"/>
</dbReference>
<reference evidence="7 8" key="1">
    <citation type="submission" date="2019-03" db="EMBL/GenBank/DDBJ databases">
        <title>Genomic Encyclopedia of Type Strains, Phase IV (KMG-IV): sequencing the most valuable type-strain genomes for metagenomic binning, comparative biology and taxonomic classification.</title>
        <authorList>
            <person name="Goeker M."/>
        </authorList>
    </citation>
    <scope>NUCLEOTIDE SEQUENCE [LARGE SCALE GENOMIC DNA]</scope>
    <source>
        <strain evidence="7 8">DSM 24591</strain>
    </source>
</reference>
<keyword evidence="8" id="KW-1185">Reference proteome</keyword>
<evidence type="ECO:0000313" key="8">
    <source>
        <dbReference type="Proteomes" id="UP000295525"/>
    </source>
</evidence>
<protein>
    <submittedName>
        <fullName evidence="7">Glycine betaine/proline transport system substrate-binding protein</fullName>
    </submittedName>
</protein>
<feature type="signal peptide" evidence="5">
    <location>
        <begin position="1"/>
        <end position="24"/>
    </location>
</feature>
<dbReference type="Pfam" id="PF04069">
    <property type="entry name" value="OpuAC"/>
    <property type="match status" value="1"/>
</dbReference>
<sequence>MKVCSLLTTLGLAATLSVAALAQAAGKPEIKLGYVDGWADSVATTEVAAAIIREKLGYDVKLVPVSAGIMWSGVARGDLDASLSAWLPVTHSEYYKKFKKQVVLVGTVEADAKIGLVVPDYVKAKTVADLKTEKTAFDGVITGIDAGAGVMDKAQKAIVAYDLGYKLLPSSGAGMAVALDRAVRAKKDIVVTGWQPHWMFGKYKLRFLSDPKGVFGASENVQVMINPKLETKAKPVVNFLSKFQWKPGQIATVMVAIQDGVKPAVAAKKWVADNDAQVNGWVGK</sequence>
<dbReference type="PANTHER" id="PTHR47737:SF1">
    <property type="entry name" value="GLYCINE BETAINE_PROLINE BETAINE TRANSPORT SYSTEM PERMEASE PROTEIN PROW"/>
    <property type="match status" value="1"/>
</dbReference>
<evidence type="ECO:0000313" key="7">
    <source>
        <dbReference type="EMBL" id="TCT10927.1"/>
    </source>
</evidence>
<name>A0A4R3MFB2_9BURK</name>
<evidence type="ECO:0000256" key="1">
    <source>
        <dbReference type="ARBA" id="ARBA00004236"/>
    </source>
</evidence>
<comment type="caution">
    <text evidence="7">The sequence shown here is derived from an EMBL/GenBank/DDBJ whole genome shotgun (WGS) entry which is preliminary data.</text>
</comment>
<evidence type="ECO:0000256" key="3">
    <source>
        <dbReference type="ARBA" id="ARBA00022475"/>
    </source>
</evidence>
<feature type="domain" description="ABC-type glycine betaine transport system substrate-binding" evidence="6">
    <location>
        <begin position="29"/>
        <end position="272"/>
    </location>
</feature>
<dbReference type="GO" id="GO:0031460">
    <property type="term" value="P:glycine betaine transport"/>
    <property type="evidence" value="ECO:0007669"/>
    <property type="project" value="TreeGrafter"/>
</dbReference>
<evidence type="ECO:0000256" key="4">
    <source>
        <dbReference type="ARBA" id="ARBA00023136"/>
    </source>
</evidence>
<keyword evidence="5" id="KW-0732">Signal</keyword>
<keyword evidence="3" id="KW-1003">Cell membrane</keyword>
<gene>
    <name evidence="7" type="ORF">EDC26_101149</name>
</gene>
<organism evidence="7 8">
    <name type="scientific">Paralcaligenes ureilyticus</name>
    <dbReference type="NCBI Taxonomy" id="627131"/>
    <lineage>
        <taxon>Bacteria</taxon>
        <taxon>Pseudomonadati</taxon>
        <taxon>Pseudomonadota</taxon>
        <taxon>Betaproteobacteria</taxon>
        <taxon>Burkholderiales</taxon>
        <taxon>Alcaligenaceae</taxon>
        <taxon>Paralcaligenes</taxon>
    </lineage>
</organism>
<accession>A0A4R3MFB2</accession>
<keyword evidence="2" id="KW-0813">Transport</keyword>
<dbReference type="Gene3D" id="3.40.190.10">
    <property type="entry name" value="Periplasmic binding protein-like II"/>
    <property type="match status" value="1"/>
</dbReference>
<evidence type="ECO:0000256" key="2">
    <source>
        <dbReference type="ARBA" id="ARBA00022448"/>
    </source>
</evidence>
<dbReference type="RefSeq" id="WP_132579360.1">
    <property type="nucleotide sequence ID" value="NZ_SMAJ01000001.1"/>
</dbReference>